<keyword evidence="3" id="KW-1185">Reference proteome</keyword>
<dbReference type="EMBL" id="JACHKY010000007">
    <property type="protein sequence ID" value="MBB4799700.1"/>
    <property type="molecule type" value="Genomic_DNA"/>
</dbReference>
<comment type="caution">
    <text evidence="2">The sequence shown here is derived from an EMBL/GenBank/DDBJ whole genome shotgun (WGS) entry which is preliminary data.</text>
</comment>
<keyword evidence="2" id="KW-0012">Acyltransferase</keyword>
<organism evidence="2 3">
    <name type="scientific">Brevundimonas bullata</name>
    <dbReference type="NCBI Taxonomy" id="13160"/>
    <lineage>
        <taxon>Bacteria</taxon>
        <taxon>Pseudomonadati</taxon>
        <taxon>Pseudomonadota</taxon>
        <taxon>Alphaproteobacteria</taxon>
        <taxon>Caulobacterales</taxon>
        <taxon>Caulobacteraceae</taxon>
        <taxon>Brevundimonas</taxon>
    </lineage>
</organism>
<accession>A0A7W7N4K3</accession>
<keyword evidence="1" id="KW-0175">Coiled coil</keyword>
<keyword evidence="2" id="KW-0808">Transferase</keyword>
<protein>
    <submittedName>
        <fullName evidence="2">Pyruvate/2-oxoglutarate dehydrogenase complex dihydrolipoamide acyltransferase (E2) component</fullName>
    </submittedName>
</protein>
<evidence type="ECO:0000313" key="3">
    <source>
        <dbReference type="Proteomes" id="UP000539957"/>
    </source>
</evidence>
<sequence>MADGHVQLRNEPSPFDAVRINIEDLFTQAKGFLDGEPVTSQAVADEIGALLAEIRQAEKAAGEARKLENKPFDDGKAEVQERYLPLIGNTTRVKGKTVLAAEACKAALAPFLKAQDDAKREAEKVARAQAEAAQAAAAEAARAAATDNLEAKEAAEALVTEARKATTEANRAAADRAHVTGGARATTLRSVWRAERVSSQVAAVHYWKTNPEAFDAVLQKLADDDVRAGKRSIPGFNVVEDRVVV</sequence>
<proteinExistence type="predicted"/>
<dbReference type="GO" id="GO:0016746">
    <property type="term" value="F:acyltransferase activity"/>
    <property type="evidence" value="ECO:0007669"/>
    <property type="project" value="UniProtKB-KW"/>
</dbReference>
<feature type="coiled-coil region" evidence="1">
    <location>
        <begin position="111"/>
        <end position="155"/>
    </location>
</feature>
<dbReference type="Proteomes" id="UP000539957">
    <property type="component" value="Unassembled WGS sequence"/>
</dbReference>
<reference evidence="2 3" key="1">
    <citation type="submission" date="2020-08" db="EMBL/GenBank/DDBJ databases">
        <title>Functional genomics of gut bacteria from endangered species of beetles.</title>
        <authorList>
            <person name="Carlos-Shanley C."/>
        </authorList>
    </citation>
    <scope>NUCLEOTIDE SEQUENCE [LARGE SCALE GENOMIC DNA]</scope>
    <source>
        <strain evidence="2 3">S00123</strain>
    </source>
</reference>
<evidence type="ECO:0000256" key="1">
    <source>
        <dbReference type="SAM" id="Coils"/>
    </source>
</evidence>
<name>A0A7W7N4K3_9CAUL</name>
<gene>
    <name evidence="2" type="ORF">HNP32_003460</name>
</gene>
<dbReference type="AlphaFoldDB" id="A0A7W7N4K3"/>
<keyword evidence="2" id="KW-0670">Pyruvate</keyword>
<dbReference type="RefSeq" id="WP_184273470.1">
    <property type="nucleotide sequence ID" value="NZ_JACHKY010000007.1"/>
</dbReference>
<evidence type="ECO:0000313" key="2">
    <source>
        <dbReference type="EMBL" id="MBB4799700.1"/>
    </source>
</evidence>